<evidence type="ECO:0000313" key="14">
    <source>
        <dbReference type="Proteomes" id="UP001218218"/>
    </source>
</evidence>
<evidence type="ECO:0000256" key="7">
    <source>
        <dbReference type="ARBA" id="ARBA00042722"/>
    </source>
</evidence>
<accession>A0AAD7EVF5</accession>
<evidence type="ECO:0000256" key="10">
    <source>
        <dbReference type="ARBA" id="ARBA00043193"/>
    </source>
</evidence>
<evidence type="ECO:0000256" key="4">
    <source>
        <dbReference type="ARBA" id="ARBA00041057"/>
    </source>
</evidence>
<comment type="caution">
    <text evidence="13">The sequence shown here is derived from an EMBL/GenBank/DDBJ whole genome shotgun (WGS) entry which is preliminary data.</text>
</comment>
<proteinExistence type="inferred from homology"/>
<dbReference type="AlphaFoldDB" id="A0AAD7EVF5"/>
<evidence type="ECO:0000256" key="11">
    <source>
        <dbReference type="ARBA" id="ARBA00049015"/>
    </source>
</evidence>
<dbReference type="InterPro" id="IPR050792">
    <property type="entry name" value="ADP-ribosylglycohydrolase"/>
</dbReference>
<dbReference type="PANTHER" id="PTHR16222:SF24">
    <property type="entry name" value="ADP-RIBOSYLHYDROLASE ARH3"/>
    <property type="match status" value="1"/>
</dbReference>
<dbReference type="PANTHER" id="PTHR16222">
    <property type="entry name" value="ADP-RIBOSYLGLYCOHYDROLASE"/>
    <property type="match status" value="1"/>
</dbReference>
<organism evidence="13 14">
    <name type="scientific">Mycena albidolilacea</name>
    <dbReference type="NCBI Taxonomy" id="1033008"/>
    <lineage>
        <taxon>Eukaryota</taxon>
        <taxon>Fungi</taxon>
        <taxon>Dikarya</taxon>
        <taxon>Basidiomycota</taxon>
        <taxon>Agaricomycotina</taxon>
        <taxon>Agaricomycetes</taxon>
        <taxon>Agaricomycetidae</taxon>
        <taxon>Agaricales</taxon>
        <taxon>Marasmiineae</taxon>
        <taxon>Mycenaceae</taxon>
        <taxon>Mycena</taxon>
    </lineage>
</organism>
<feature type="compositionally biased region" description="Gly residues" evidence="12">
    <location>
        <begin position="100"/>
        <end position="109"/>
    </location>
</feature>
<evidence type="ECO:0000256" key="9">
    <source>
        <dbReference type="ARBA" id="ARBA00043187"/>
    </source>
</evidence>
<evidence type="ECO:0000256" key="1">
    <source>
        <dbReference type="ARBA" id="ARBA00010702"/>
    </source>
</evidence>
<evidence type="ECO:0000313" key="13">
    <source>
        <dbReference type="EMBL" id="KAJ7354207.1"/>
    </source>
</evidence>
<keyword evidence="14" id="KW-1185">Reference proteome</keyword>
<comment type="catalytic activity">
    <reaction evidence="11">
        <text>alpha-NAD(+) + H2O = ADP-D-ribose + nicotinamide + H(+)</text>
        <dbReference type="Rhea" id="RHEA:68792"/>
        <dbReference type="ChEBI" id="CHEBI:15377"/>
        <dbReference type="ChEBI" id="CHEBI:15378"/>
        <dbReference type="ChEBI" id="CHEBI:17154"/>
        <dbReference type="ChEBI" id="CHEBI:57967"/>
        <dbReference type="ChEBI" id="CHEBI:77017"/>
    </reaction>
</comment>
<feature type="region of interest" description="Disordered" evidence="12">
    <location>
        <begin position="85"/>
        <end position="109"/>
    </location>
</feature>
<dbReference type="EC" id="3.2.1.143" evidence="2"/>
<dbReference type="InterPro" id="IPR036705">
    <property type="entry name" value="Ribosyl_crysJ1_sf"/>
</dbReference>
<evidence type="ECO:0000256" key="5">
    <source>
        <dbReference type="ARBA" id="ARBA00042398"/>
    </source>
</evidence>
<evidence type="ECO:0000256" key="2">
    <source>
        <dbReference type="ARBA" id="ARBA00012255"/>
    </source>
</evidence>
<evidence type="ECO:0000256" key="12">
    <source>
        <dbReference type="SAM" id="MobiDB-lite"/>
    </source>
</evidence>
<dbReference type="EMBL" id="JARIHO010000010">
    <property type="protein sequence ID" value="KAJ7354207.1"/>
    <property type="molecule type" value="Genomic_DNA"/>
</dbReference>
<dbReference type="GO" id="GO:0004649">
    <property type="term" value="F:poly(ADP-ribose) glycohydrolase activity"/>
    <property type="evidence" value="ECO:0007669"/>
    <property type="project" value="UniProtKB-EC"/>
</dbReference>
<dbReference type="SUPFAM" id="SSF101478">
    <property type="entry name" value="ADP-ribosylglycohydrolase"/>
    <property type="match status" value="1"/>
</dbReference>
<keyword evidence="3" id="KW-0378">Hydrolase</keyword>
<dbReference type="Proteomes" id="UP001218218">
    <property type="component" value="Unassembled WGS sequence"/>
</dbReference>
<dbReference type="InterPro" id="IPR005502">
    <property type="entry name" value="Ribosyl_crysJ1"/>
</dbReference>
<evidence type="ECO:0000256" key="6">
    <source>
        <dbReference type="ARBA" id="ARBA00042471"/>
    </source>
</evidence>
<name>A0AAD7EVF5_9AGAR</name>
<evidence type="ECO:0000256" key="3">
    <source>
        <dbReference type="ARBA" id="ARBA00022801"/>
    </source>
</evidence>
<comment type="similarity">
    <text evidence="1">Belongs to the ADP-ribosylglycohydrolase family.</text>
</comment>
<sequence>MSLTPLHLQPLAPATSYTKIRLALPAKSLCDALCGPVEFHPPCFKTPFVTHTAPNDNFGLPAGVWTDNTSMALALARSITTFDAGGGDDAKGKTEEQEGGSKGNQGKGGMDAADRLDAYYCWSRAGELSAMGRCFDIGNTIQRALGLYKDTLRAAGTVDAPCSVLRALFTRSDQEWRRKAAAAALPRIARNLGGSVFGGNGSLMRVLPVGLTYRSKEEGKVGDLTRENSGTTHPNVVCQEACAVWAMCIVRVVRTAAVVERMQEGLGMMKLDVLHHFVSYSYTTLAEQEALVADVPLPATLARDLAAMEAHYAAYHHLLCLVVTTLRASIAAATAEDGITNPNTDADGRVEARMLADLPQPAALLSSGYVVHTLAAVLYVFLATGTFEAGRCSRRIWGTTRTRSRRCMGGWWVRGMPLRRTVGSRPRGRKHSFGHLGCESGERAWVKYRAAIVVGDLSEADVVRDRADRDDNFVGEVYGVEASFDPGQ</sequence>
<reference evidence="13" key="1">
    <citation type="submission" date="2023-03" db="EMBL/GenBank/DDBJ databases">
        <title>Massive genome expansion in bonnet fungi (Mycena s.s.) driven by repeated elements and novel gene families across ecological guilds.</title>
        <authorList>
            <consortium name="Lawrence Berkeley National Laboratory"/>
            <person name="Harder C.B."/>
            <person name="Miyauchi S."/>
            <person name="Viragh M."/>
            <person name="Kuo A."/>
            <person name="Thoen E."/>
            <person name="Andreopoulos B."/>
            <person name="Lu D."/>
            <person name="Skrede I."/>
            <person name="Drula E."/>
            <person name="Henrissat B."/>
            <person name="Morin E."/>
            <person name="Kohler A."/>
            <person name="Barry K."/>
            <person name="LaButti K."/>
            <person name="Morin E."/>
            <person name="Salamov A."/>
            <person name="Lipzen A."/>
            <person name="Mereny Z."/>
            <person name="Hegedus B."/>
            <person name="Baldrian P."/>
            <person name="Stursova M."/>
            <person name="Weitz H."/>
            <person name="Taylor A."/>
            <person name="Grigoriev I.V."/>
            <person name="Nagy L.G."/>
            <person name="Martin F."/>
            <person name="Kauserud H."/>
        </authorList>
    </citation>
    <scope>NUCLEOTIDE SEQUENCE</scope>
    <source>
        <strain evidence="13">CBHHK002</strain>
    </source>
</reference>
<dbReference type="Pfam" id="PF03747">
    <property type="entry name" value="ADP_ribosyl_GH"/>
    <property type="match status" value="1"/>
</dbReference>
<protein>
    <recommendedName>
        <fullName evidence="4">ADP-ribosylhydrolase ARH3</fullName>
        <ecNumber evidence="2">3.2.1.143</ecNumber>
    </recommendedName>
    <alternativeName>
        <fullName evidence="5">ADP-ribose glycohydrolase ARH3</fullName>
    </alternativeName>
    <alternativeName>
        <fullName evidence="6">ADP-ribosylhydrolase 3</fullName>
    </alternativeName>
    <alternativeName>
        <fullName evidence="9">O-acetyl-ADP-ribose deacetylase ARH3</fullName>
    </alternativeName>
    <alternativeName>
        <fullName evidence="10">Poly(ADP-ribose) glycohydrolase ARH3</fullName>
    </alternativeName>
    <alternativeName>
        <fullName evidence="8">[Protein ADP-ribosylarginine] hydrolase-like protein 2</fullName>
    </alternativeName>
    <alternativeName>
        <fullName evidence="7">[Protein ADP-ribosylserine] hydrolase</fullName>
    </alternativeName>
</protein>
<dbReference type="Gene3D" id="1.10.4080.10">
    <property type="entry name" value="ADP-ribosylation/Crystallin J1"/>
    <property type="match status" value="1"/>
</dbReference>
<gene>
    <name evidence="13" type="ORF">DFH08DRAFT_1077016</name>
</gene>
<evidence type="ECO:0000256" key="8">
    <source>
        <dbReference type="ARBA" id="ARBA00042850"/>
    </source>
</evidence>